<organism evidence="2 3">
    <name type="scientific">Klebsormidium nitens</name>
    <name type="common">Green alga</name>
    <name type="synonym">Ulothrix nitens</name>
    <dbReference type="NCBI Taxonomy" id="105231"/>
    <lineage>
        <taxon>Eukaryota</taxon>
        <taxon>Viridiplantae</taxon>
        <taxon>Streptophyta</taxon>
        <taxon>Klebsormidiophyceae</taxon>
        <taxon>Klebsormidiales</taxon>
        <taxon>Klebsormidiaceae</taxon>
        <taxon>Klebsormidium</taxon>
    </lineage>
</organism>
<dbReference type="Proteomes" id="UP000054558">
    <property type="component" value="Unassembled WGS sequence"/>
</dbReference>
<evidence type="ECO:0000256" key="1">
    <source>
        <dbReference type="SAM" id="SignalP"/>
    </source>
</evidence>
<dbReference type="EMBL" id="DF236957">
    <property type="protein sequence ID" value="GAQ78107.1"/>
    <property type="molecule type" value="Genomic_DNA"/>
</dbReference>
<proteinExistence type="predicted"/>
<sequence>MKGAQVFVVLLAFATAAGAAASAPEPAPSPKSRVCVPDHWQGLSFTRVEGKGKMILAKSAVDVDSQKAASEFIAFGGHHHHHHHHHRAELASETQDVDETQDMSSLLNTDEDLASVAKKHGKGVVKVIADFSKEKVYITYHKTCGDSNVTFCKVKDFDHPADLSTMLCLPEKAKKGGTIVVGGSLDVDMYFIKAKKAIVVVSLTSESNIPVSINAAKKCHSAVHTNYFNITKDIDEGFFDVPASCEGKMEVSLPLSLAKTFEEPSFGNPAAELFSGASYDDMEKYDDSNDESFFGRIAKTVAAFWRGVFGSRPTETNEAFISAPKIRMYGQA</sequence>
<keyword evidence="1" id="KW-0732">Signal</keyword>
<dbReference type="InterPro" id="IPR001299">
    <property type="entry name" value="Ependymin"/>
</dbReference>
<feature type="signal peptide" evidence="1">
    <location>
        <begin position="1"/>
        <end position="22"/>
    </location>
</feature>
<gene>
    <name evidence="2" type="ORF">KFL_000080110</name>
</gene>
<evidence type="ECO:0000313" key="3">
    <source>
        <dbReference type="Proteomes" id="UP000054558"/>
    </source>
</evidence>
<name>A0A1Y1HNH7_KLENI</name>
<reference evidence="2 3" key="1">
    <citation type="journal article" date="2014" name="Nat. Commun.">
        <title>Klebsormidium flaccidum genome reveals primary factors for plant terrestrial adaptation.</title>
        <authorList>
            <person name="Hori K."/>
            <person name="Maruyama F."/>
            <person name="Fujisawa T."/>
            <person name="Togashi T."/>
            <person name="Yamamoto N."/>
            <person name="Seo M."/>
            <person name="Sato S."/>
            <person name="Yamada T."/>
            <person name="Mori H."/>
            <person name="Tajima N."/>
            <person name="Moriyama T."/>
            <person name="Ikeuchi M."/>
            <person name="Watanabe M."/>
            <person name="Wada H."/>
            <person name="Kobayashi K."/>
            <person name="Saito M."/>
            <person name="Masuda T."/>
            <person name="Sasaki-Sekimoto Y."/>
            <person name="Mashiguchi K."/>
            <person name="Awai K."/>
            <person name="Shimojima M."/>
            <person name="Masuda S."/>
            <person name="Iwai M."/>
            <person name="Nobusawa T."/>
            <person name="Narise T."/>
            <person name="Kondo S."/>
            <person name="Saito H."/>
            <person name="Sato R."/>
            <person name="Murakawa M."/>
            <person name="Ihara Y."/>
            <person name="Oshima-Yamada Y."/>
            <person name="Ohtaka K."/>
            <person name="Satoh M."/>
            <person name="Sonobe K."/>
            <person name="Ishii M."/>
            <person name="Ohtani R."/>
            <person name="Kanamori-Sato M."/>
            <person name="Honoki R."/>
            <person name="Miyazaki D."/>
            <person name="Mochizuki H."/>
            <person name="Umetsu J."/>
            <person name="Higashi K."/>
            <person name="Shibata D."/>
            <person name="Kamiya Y."/>
            <person name="Sato N."/>
            <person name="Nakamura Y."/>
            <person name="Tabata S."/>
            <person name="Ida S."/>
            <person name="Kurokawa K."/>
            <person name="Ohta H."/>
        </authorList>
    </citation>
    <scope>NUCLEOTIDE SEQUENCE [LARGE SCALE GENOMIC DNA]</scope>
    <source>
        <strain evidence="2 3">NIES-2285</strain>
    </source>
</reference>
<accession>A0A1Y1HNH7</accession>
<dbReference type="GO" id="GO:0005576">
    <property type="term" value="C:extracellular region"/>
    <property type="evidence" value="ECO:0007669"/>
    <property type="project" value="InterPro"/>
</dbReference>
<dbReference type="PANTHER" id="PTHR10697">
    <property type="entry name" value="MAMMALIAN EPENDYMIN-RELATED PROTEIN 1"/>
    <property type="match status" value="1"/>
</dbReference>
<protein>
    <submittedName>
        <fullName evidence="2">Uncharacterized protein</fullName>
    </submittedName>
</protein>
<dbReference type="GO" id="GO:0007160">
    <property type="term" value="P:cell-matrix adhesion"/>
    <property type="evidence" value="ECO:0007669"/>
    <property type="project" value="InterPro"/>
</dbReference>
<keyword evidence="3" id="KW-1185">Reference proteome</keyword>
<dbReference type="AlphaFoldDB" id="A0A1Y1HNH7"/>
<dbReference type="GO" id="GO:0005509">
    <property type="term" value="F:calcium ion binding"/>
    <property type="evidence" value="ECO:0007669"/>
    <property type="project" value="InterPro"/>
</dbReference>
<feature type="chain" id="PRO_5013231367" evidence="1">
    <location>
        <begin position="23"/>
        <end position="332"/>
    </location>
</feature>
<dbReference type="PANTHER" id="PTHR10697:SF13">
    <property type="entry name" value="RICIN B LECTIN DOMAIN-CONTAINING PROTEIN"/>
    <property type="match status" value="1"/>
</dbReference>
<evidence type="ECO:0000313" key="2">
    <source>
        <dbReference type="EMBL" id="GAQ78107.1"/>
    </source>
</evidence>